<dbReference type="Proteomes" id="UP000677305">
    <property type="component" value="Chromosome"/>
</dbReference>
<feature type="transmembrane region" description="Helical" evidence="1">
    <location>
        <begin position="99"/>
        <end position="120"/>
    </location>
</feature>
<keyword evidence="1" id="KW-1133">Transmembrane helix</keyword>
<protein>
    <submittedName>
        <fullName evidence="2">Uncharacterized protein</fullName>
    </submittedName>
</protein>
<gene>
    <name evidence="2" type="ORF">HYG85_02240</name>
</gene>
<proteinExistence type="predicted"/>
<keyword evidence="1" id="KW-0472">Membrane</keyword>
<dbReference type="KEGG" id="vgu:HYG85_02240"/>
<keyword evidence="1" id="KW-0812">Transmembrane</keyword>
<feature type="transmembrane region" description="Helical" evidence="1">
    <location>
        <begin position="126"/>
        <end position="147"/>
    </location>
</feature>
<reference evidence="2 3" key="1">
    <citation type="submission" date="2020-07" db="EMBL/GenBank/DDBJ databases">
        <title>Vallitalea guaymasensis genome.</title>
        <authorList>
            <person name="Postec A."/>
        </authorList>
    </citation>
    <scope>NUCLEOTIDE SEQUENCE [LARGE SCALE GENOMIC DNA]</scope>
    <source>
        <strain evidence="2 3">Ra1766G1</strain>
    </source>
</reference>
<organism evidence="2 3">
    <name type="scientific">Vallitalea guaymasensis</name>
    <dbReference type="NCBI Taxonomy" id="1185412"/>
    <lineage>
        <taxon>Bacteria</taxon>
        <taxon>Bacillati</taxon>
        <taxon>Bacillota</taxon>
        <taxon>Clostridia</taxon>
        <taxon>Lachnospirales</taxon>
        <taxon>Vallitaleaceae</taxon>
        <taxon>Vallitalea</taxon>
    </lineage>
</organism>
<evidence type="ECO:0000313" key="3">
    <source>
        <dbReference type="Proteomes" id="UP000677305"/>
    </source>
</evidence>
<dbReference type="AlphaFoldDB" id="A0A8J8M7L2"/>
<evidence type="ECO:0000313" key="2">
    <source>
        <dbReference type="EMBL" id="QUH27796.1"/>
    </source>
</evidence>
<keyword evidence="3" id="KW-1185">Reference proteome</keyword>
<name>A0A8J8M7L2_9FIRM</name>
<dbReference type="RefSeq" id="WP_212692106.1">
    <property type="nucleotide sequence ID" value="NZ_CP058561.1"/>
</dbReference>
<dbReference type="EMBL" id="CP058561">
    <property type="protein sequence ID" value="QUH27796.1"/>
    <property type="molecule type" value="Genomic_DNA"/>
</dbReference>
<evidence type="ECO:0000256" key="1">
    <source>
        <dbReference type="SAM" id="Phobius"/>
    </source>
</evidence>
<sequence>MTKFYPIYRGCISTDRRPSVIQYKIEKLIKKKENTDKIQIHTSIDFFSKEEYSGYVNEKGFKLKRYKYLKGDPSSIVYRGNIVKEGKISKIYLKFYYPFIYWLVFLFLFTQSITSVVSYINGSKTIEQPIGFIIGTLVYYFGMMAGFNYRTKKVKALIEHLLNNRKIK</sequence>
<accession>A0A8J8M7L2</accession>